<evidence type="ECO:0000256" key="4">
    <source>
        <dbReference type="ARBA" id="ARBA00022801"/>
    </source>
</evidence>
<dbReference type="GO" id="GO:0046872">
    <property type="term" value="F:metal ion binding"/>
    <property type="evidence" value="ECO:0007669"/>
    <property type="project" value="UniProtKB-KW"/>
</dbReference>
<keyword evidence="7" id="KW-0695">RNA-directed DNA polymerase</keyword>
<keyword evidence="5" id="KW-0460">Magnesium</keyword>
<evidence type="ECO:0000256" key="6">
    <source>
        <dbReference type="ARBA" id="ARBA00022908"/>
    </source>
</evidence>
<evidence type="ECO:0000313" key="13">
    <source>
        <dbReference type="Proteomes" id="UP000006727"/>
    </source>
</evidence>
<name>A0A2K1ITF3_PHYPA</name>
<evidence type="ECO:0000256" key="8">
    <source>
        <dbReference type="ARBA" id="ARBA00022932"/>
    </source>
</evidence>
<keyword evidence="9" id="KW-0233">DNA recombination</keyword>
<evidence type="ECO:0000256" key="1">
    <source>
        <dbReference type="ARBA" id="ARBA00022722"/>
    </source>
</evidence>
<reference evidence="11 13" key="1">
    <citation type="journal article" date="2008" name="Science">
        <title>The Physcomitrella genome reveals evolutionary insights into the conquest of land by plants.</title>
        <authorList>
            <person name="Rensing S."/>
            <person name="Lang D."/>
            <person name="Zimmer A."/>
            <person name="Terry A."/>
            <person name="Salamov A."/>
            <person name="Shapiro H."/>
            <person name="Nishiyama T."/>
            <person name="Perroud P.-F."/>
            <person name="Lindquist E."/>
            <person name="Kamisugi Y."/>
            <person name="Tanahashi T."/>
            <person name="Sakakibara K."/>
            <person name="Fujita T."/>
            <person name="Oishi K."/>
            <person name="Shin-I T."/>
            <person name="Kuroki Y."/>
            <person name="Toyoda A."/>
            <person name="Suzuki Y."/>
            <person name="Hashimoto A."/>
            <person name="Yamaguchi K."/>
            <person name="Sugano A."/>
            <person name="Kohara Y."/>
            <person name="Fujiyama A."/>
            <person name="Anterola A."/>
            <person name="Aoki S."/>
            <person name="Ashton N."/>
            <person name="Barbazuk W.B."/>
            <person name="Barker E."/>
            <person name="Bennetzen J."/>
            <person name="Bezanilla M."/>
            <person name="Blankenship R."/>
            <person name="Cho S.H."/>
            <person name="Dutcher S."/>
            <person name="Estelle M."/>
            <person name="Fawcett J.A."/>
            <person name="Gundlach H."/>
            <person name="Hanada K."/>
            <person name="Heyl A."/>
            <person name="Hicks K.A."/>
            <person name="Hugh J."/>
            <person name="Lohr M."/>
            <person name="Mayer K."/>
            <person name="Melkozernov A."/>
            <person name="Murata T."/>
            <person name="Nelson D."/>
            <person name="Pils B."/>
            <person name="Prigge M."/>
            <person name="Reiss B."/>
            <person name="Renner T."/>
            <person name="Rombauts S."/>
            <person name="Rushton P."/>
            <person name="Sanderfoot A."/>
            <person name="Schween G."/>
            <person name="Shiu S.-H."/>
            <person name="Stueber K."/>
            <person name="Theodoulou F.L."/>
            <person name="Tu H."/>
            <person name="Van de Peer Y."/>
            <person name="Verrier P.J."/>
            <person name="Waters E."/>
            <person name="Wood A."/>
            <person name="Yang L."/>
            <person name="Cove D."/>
            <person name="Cuming A."/>
            <person name="Hasebe M."/>
            <person name="Lucas S."/>
            <person name="Mishler D.B."/>
            <person name="Reski R."/>
            <person name="Grigoriev I."/>
            <person name="Quatrano R.S."/>
            <person name="Boore J.L."/>
        </authorList>
    </citation>
    <scope>NUCLEOTIDE SEQUENCE [LARGE SCALE GENOMIC DNA]</scope>
    <source>
        <strain evidence="12 13">cv. Gransden 2004</strain>
    </source>
</reference>
<dbReference type="PANTHER" id="PTHR42648">
    <property type="entry name" value="TRANSPOSASE, PUTATIVE-RELATED"/>
    <property type="match status" value="1"/>
</dbReference>
<dbReference type="PANTHER" id="PTHR42648:SF11">
    <property type="entry name" value="TRANSPOSON TY4-P GAG-POL POLYPROTEIN"/>
    <property type="match status" value="1"/>
</dbReference>
<keyword evidence="1" id="KW-0540">Nuclease</keyword>
<evidence type="ECO:0000313" key="12">
    <source>
        <dbReference type="EnsemblPlants" id="Pp3c20_560V3.1"/>
    </source>
</evidence>
<reference evidence="11 13" key="2">
    <citation type="journal article" date="2018" name="Plant J.">
        <title>The Physcomitrella patens chromosome-scale assembly reveals moss genome structure and evolution.</title>
        <authorList>
            <person name="Lang D."/>
            <person name="Ullrich K.K."/>
            <person name="Murat F."/>
            <person name="Fuchs J."/>
            <person name="Jenkins J."/>
            <person name="Haas F.B."/>
            <person name="Piednoel M."/>
            <person name="Gundlach H."/>
            <person name="Van Bel M."/>
            <person name="Meyberg R."/>
            <person name="Vives C."/>
            <person name="Morata J."/>
            <person name="Symeonidi A."/>
            <person name="Hiss M."/>
            <person name="Muchero W."/>
            <person name="Kamisugi Y."/>
            <person name="Saleh O."/>
            <person name="Blanc G."/>
            <person name="Decker E.L."/>
            <person name="van Gessel N."/>
            <person name="Grimwood J."/>
            <person name="Hayes R.D."/>
            <person name="Graham S.W."/>
            <person name="Gunter L.E."/>
            <person name="McDaniel S.F."/>
            <person name="Hoernstein S.N.W."/>
            <person name="Larsson A."/>
            <person name="Li F.W."/>
            <person name="Perroud P.F."/>
            <person name="Phillips J."/>
            <person name="Ranjan P."/>
            <person name="Rokshar D.S."/>
            <person name="Rothfels C.J."/>
            <person name="Schneider L."/>
            <person name="Shu S."/>
            <person name="Stevenson D.W."/>
            <person name="Thummler F."/>
            <person name="Tillich M."/>
            <person name="Villarreal Aguilar J.C."/>
            <person name="Widiez T."/>
            <person name="Wong G.K."/>
            <person name="Wymore A."/>
            <person name="Zhang Y."/>
            <person name="Zimmer A.D."/>
            <person name="Quatrano R.S."/>
            <person name="Mayer K.F.X."/>
            <person name="Goodstein D."/>
            <person name="Casacuberta J.M."/>
            <person name="Vandepoele K."/>
            <person name="Reski R."/>
            <person name="Cuming A.C."/>
            <person name="Tuskan G.A."/>
            <person name="Maumus F."/>
            <person name="Salse J."/>
            <person name="Schmutz J."/>
            <person name="Rensing S.A."/>
        </authorList>
    </citation>
    <scope>NUCLEOTIDE SEQUENCE [LARGE SCALE GENOMIC DNA]</scope>
    <source>
        <strain evidence="12 13">cv. Gransden 2004</strain>
    </source>
</reference>
<keyword evidence="8" id="KW-0808">Transferase</keyword>
<dbReference type="InterPro" id="IPR039537">
    <property type="entry name" value="Retrotran_Ty1/copia-like"/>
</dbReference>
<evidence type="ECO:0000313" key="11">
    <source>
        <dbReference type="EMBL" id="PNR32557.1"/>
    </source>
</evidence>
<feature type="domain" description="Retroviral polymerase SH3-like" evidence="10">
    <location>
        <begin position="71"/>
        <end position="106"/>
    </location>
</feature>
<keyword evidence="13" id="KW-1185">Reference proteome</keyword>
<dbReference type="EMBL" id="ABEU02000020">
    <property type="protein sequence ID" value="PNR32557.1"/>
    <property type="molecule type" value="Genomic_DNA"/>
</dbReference>
<evidence type="ECO:0000256" key="7">
    <source>
        <dbReference type="ARBA" id="ARBA00022918"/>
    </source>
</evidence>
<keyword evidence="8" id="KW-0548">Nucleotidyltransferase</keyword>
<dbReference type="GO" id="GO:0006310">
    <property type="term" value="P:DNA recombination"/>
    <property type="evidence" value="ECO:0007669"/>
    <property type="project" value="UniProtKB-KW"/>
</dbReference>
<dbReference type="InterPro" id="IPR057670">
    <property type="entry name" value="SH3_retrovirus"/>
</dbReference>
<reference evidence="12" key="3">
    <citation type="submission" date="2020-12" db="UniProtKB">
        <authorList>
            <consortium name="EnsemblPlants"/>
        </authorList>
    </citation>
    <scope>IDENTIFICATION</scope>
</reference>
<dbReference type="GO" id="GO:0004519">
    <property type="term" value="F:endonuclease activity"/>
    <property type="evidence" value="ECO:0007669"/>
    <property type="project" value="UniProtKB-KW"/>
</dbReference>
<dbReference type="GO" id="GO:0003887">
    <property type="term" value="F:DNA-directed DNA polymerase activity"/>
    <property type="evidence" value="ECO:0007669"/>
    <property type="project" value="UniProtKB-KW"/>
</dbReference>
<dbReference type="GO" id="GO:0015074">
    <property type="term" value="P:DNA integration"/>
    <property type="evidence" value="ECO:0007669"/>
    <property type="project" value="UniProtKB-KW"/>
</dbReference>
<keyword evidence="2" id="KW-0479">Metal-binding</keyword>
<organism evidence="11">
    <name type="scientific">Physcomitrium patens</name>
    <name type="common">Spreading-leaved earth moss</name>
    <name type="synonym">Physcomitrella patens</name>
    <dbReference type="NCBI Taxonomy" id="3218"/>
    <lineage>
        <taxon>Eukaryota</taxon>
        <taxon>Viridiplantae</taxon>
        <taxon>Streptophyta</taxon>
        <taxon>Embryophyta</taxon>
        <taxon>Bryophyta</taxon>
        <taxon>Bryophytina</taxon>
        <taxon>Bryopsida</taxon>
        <taxon>Funariidae</taxon>
        <taxon>Funariales</taxon>
        <taxon>Funariaceae</taxon>
        <taxon>Physcomitrium</taxon>
    </lineage>
</organism>
<accession>A0A2K1ITF3</accession>
<protein>
    <recommendedName>
        <fullName evidence="10">Retroviral polymerase SH3-like domain-containing protein</fullName>
    </recommendedName>
</protein>
<dbReference type="GO" id="GO:0003964">
    <property type="term" value="F:RNA-directed DNA polymerase activity"/>
    <property type="evidence" value="ECO:0007669"/>
    <property type="project" value="UniProtKB-KW"/>
</dbReference>
<keyword evidence="8" id="KW-0239">DNA-directed DNA polymerase</keyword>
<dbReference type="GO" id="GO:0016787">
    <property type="term" value="F:hydrolase activity"/>
    <property type="evidence" value="ECO:0007669"/>
    <property type="project" value="UniProtKB-KW"/>
</dbReference>
<gene>
    <name evidence="11" type="ORF">PHYPA_024499</name>
</gene>
<evidence type="ECO:0000256" key="2">
    <source>
        <dbReference type="ARBA" id="ARBA00022723"/>
    </source>
</evidence>
<evidence type="ECO:0000256" key="5">
    <source>
        <dbReference type="ARBA" id="ARBA00022842"/>
    </source>
</evidence>
<keyword evidence="6" id="KW-0229">DNA integration</keyword>
<proteinExistence type="predicted"/>
<dbReference type="Pfam" id="PF25597">
    <property type="entry name" value="SH3_retrovirus"/>
    <property type="match status" value="1"/>
</dbReference>
<evidence type="ECO:0000259" key="10">
    <source>
        <dbReference type="Pfam" id="PF25597"/>
    </source>
</evidence>
<evidence type="ECO:0000256" key="9">
    <source>
        <dbReference type="ARBA" id="ARBA00023172"/>
    </source>
</evidence>
<keyword evidence="4" id="KW-0378">Hydrolase</keyword>
<dbReference type="InParanoid" id="A0A2K1ITF3"/>
<dbReference type="Gramene" id="Pp3c20_560V3.1">
    <property type="protein sequence ID" value="Pp3c20_560V3.1"/>
    <property type="gene ID" value="Pp3c20_560"/>
</dbReference>
<dbReference type="AlphaFoldDB" id="A0A2K1ITF3"/>
<sequence>MIERQTRKFIKGLRTNNREEFILQDFLNYSTKTKIYLSNRLLTRINNLNMSLKEMFSMNKPKLCHLKTFGCLSHVHIGHQSRNKLQSRSITCNFVGYDKQTKGYCIH</sequence>
<keyword evidence="3" id="KW-0255">Endonuclease</keyword>
<evidence type="ECO:0000256" key="3">
    <source>
        <dbReference type="ARBA" id="ARBA00022759"/>
    </source>
</evidence>
<dbReference type="EnsemblPlants" id="Pp3c20_560V3.1">
    <property type="protein sequence ID" value="Pp3c20_560V3.1"/>
    <property type="gene ID" value="Pp3c20_560"/>
</dbReference>
<dbReference type="Proteomes" id="UP000006727">
    <property type="component" value="Chromosome 20"/>
</dbReference>